<dbReference type="EMBL" id="CM047741">
    <property type="protein sequence ID" value="KAJ0037891.1"/>
    <property type="molecule type" value="Genomic_DNA"/>
</dbReference>
<keyword evidence="2" id="KW-1185">Reference proteome</keyword>
<protein>
    <submittedName>
        <fullName evidence="1">Uncharacterized protein</fullName>
    </submittedName>
</protein>
<evidence type="ECO:0000313" key="2">
    <source>
        <dbReference type="Proteomes" id="UP001163603"/>
    </source>
</evidence>
<name>A0ACC0YKE7_9ROSI</name>
<sequence>MRVFVRQDNEEAEEAIPDEFYWSVESDHEVDHESGQDGQGSGVVEGIETGQESGVVEGIKIGSYERSTDDDDAVTKFSKHMNGQQFTYGDNEKIHFKVGQMFEGVDHFRKLSRSKLYRANKLAKGRSDKLHAESFAGFAAQKKGFIEGCRHFIGVDGCHLKGPYGGVLLSAVSMDANSGIFLVAIIICEIENKESWRYFITLKKFLGLRLRNLFWAVSRAANIIDFQQAMEKVEAIDKETHSYLAWGDEFEVVDNNCLPSRRYILNLQSQTCDCGMWQLSGVPCVHAVRYFLFRSIRNMEDYVDSSLRITSYVKTYADHIHPILDPLS</sequence>
<proteinExistence type="predicted"/>
<reference evidence="2" key="1">
    <citation type="journal article" date="2023" name="G3 (Bethesda)">
        <title>Genome assembly and association tests identify interacting loci associated with vigor, precocity, and sex in interspecific pistachio rootstocks.</title>
        <authorList>
            <person name="Palmer W."/>
            <person name="Jacygrad E."/>
            <person name="Sagayaradj S."/>
            <person name="Cavanaugh K."/>
            <person name="Han R."/>
            <person name="Bertier L."/>
            <person name="Beede B."/>
            <person name="Kafkas S."/>
            <person name="Golino D."/>
            <person name="Preece J."/>
            <person name="Michelmore R."/>
        </authorList>
    </citation>
    <scope>NUCLEOTIDE SEQUENCE [LARGE SCALE GENOMIC DNA]</scope>
</reference>
<comment type="caution">
    <text evidence="1">The sequence shown here is derived from an EMBL/GenBank/DDBJ whole genome shotgun (WGS) entry which is preliminary data.</text>
</comment>
<dbReference type="Proteomes" id="UP001163603">
    <property type="component" value="Chromosome 6"/>
</dbReference>
<gene>
    <name evidence="1" type="ORF">Pint_23438</name>
</gene>
<accession>A0ACC0YKE7</accession>
<evidence type="ECO:0000313" key="1">
    <source>
        <dbReference type="EMBL" id="KAJ0037891.1"/>
    </source>
</evidence>
<organism evidence="1 2">
    <name type="scientific">Pistacia integerrima</name>
    <dbReference type="NCBI Taxonomy" id="434235"/>
    <lineage>
        <taxon>Eukaryota</taxon>
        <taxon>Viridiplantae</taxon>
        <taxon>Streptophyta</taxon>
        <taxon>Embryophyta</taxon>
        <taxon>Tracheophyta</taxon>
        <taxon>Spermatophyta</taxon>
        <taxon>Magnoliopsida</taxon>
        <taxon>eudicotyledons</taxon>
        <taxon>Gunneridae</taxon>
        <taxon>Pentapetalae</taxon>
        <taxon>rosids</taxon>
        <taxon>malvids</taxon>
        <taxon>Sapindales</taxon>
        <taxon>Anacardiaceae</taxon>
        <taxon>Pistacia</taxon>
    </lineage>
</organism>